<keyword evidence="2" id="KW-0255">Endonuclease</keyword>
<feature type="domain" description="Helicase ATP-binding" evidence="1">
    <location>
        <begin position="90"/>
        <end position="299"/>
    </location>
</feature>
<dbReference type="PANTHER" id="PTHR47396">
    <property type="entry name" value="TYPE I RESTRICTION ENZYME ECOKI R PROTEIN"/>
    <property type="match status" value="1"/>
</dbReference>
<name>A0ABX4EJY2_SEGBR</name>
<dbReference type="InterPro" id="IPR050742">
    <property type="entry name" value="Helicase_Restrict-Modif_Enz"/>
</dbReference>
<dbReference type="EMBL" id="NPJF01000025">
    <property type="protein sequence ID" value="OYP56005.1"/>
    <property type="molecule type" value="Genomic_DNA"/>
</dbReference>
<comment type="caution">
    <text evidence="2">The sequence shown here is derived from an EMBL/GenBank/DDBJ whole genome shotgun (WGS) entry which is preliminary data.</text>
</comment>
<proteinExistence type="predicted"/>
<dbReference type="SMART" id="SM00487">
    <property type="entry name" value="DEXDc"/>
    <property type="match status" value="1"/>
</dbReference>
<protein>
    <submittedName>
        <fullName evidence="2">Restriction endonuclease subunit R</fullName>
    </submittedName>
</protein>
<dbReference type="Pfam" id="PF04851">
    <property type="entry name" value="ResIII"/>
    <property type="match status" value="1"/>
</dbReference>
<dbReference type="PANTHER" id="PTHR47396:SF1">
    <property type="entry name" value="ATP-DEPENDENT HELICASE IRC3-RELATED"/>
    <property type="match status" value="1"/>
</dbReference>
<dbReference type="PROSITE" id="PS51192">
    <property type="entry name" value="HELICASE_ATP_BIND_1"/>
    <property type="match status" value="1"/>
</dbReference>
<evidence type="ECO:0000313" key="2">
    <source>
        <dbReference type="EMBL" id="OYP56005.1"/>
    </source>
</evidence>
<keyword evidence="3" id="KW-1185">Reference proteome</keyword>
<dbReference type="InterPro" id="IPR014001">
    <property type="entry name" value="Helicase_ATP-bd"/>
</dbReference>
<dbReference type="Gene3D" id="3.40.50.300">
    <property type="entry name" value="P-loop containing nucleotide triphosphate hydrolases"/>
    <property type="match status" value="2"/>
</dbReference>
<dbReference type="Pfam" id="PF19778">
    <property type="entry name" value="RE_endonuc"/>
    <property type="match status" value="1"/>
</dbReference>
<evidence type="ECO:0000259" key="1">
    <source>
        <dbReference type="PROSITE" id="PS51192"/>
    </source>
</evidence>
<sequence>MQIKYKHQRFQTEAARSIADAFIGQPKSNGLSDHIIDQGKRKNGQQTMEGEGYTLAGFGNKNVVLTRDAICENVRAVQTEQGLKPVDYLQELQGVGMAFTIEMETGTGKTYTYIKTMYELNERYGWTKFVVVVPSIAIREGVLKSFESMQEHFAQEYNGKRMQYFIYNSKQLSKIDAFASDAGMHVMIINTQAFNSSFDEDSSKDKMVKGKVKKAAKVARIIFDKRDEFGSRRPIDVLSQCHPIMIIDEPQSVLGVDKGNKTRKGLALFKPLFTLLYSATHRQGDIYNMMFRLDAIDAYNQKLVKKIEVKGIKQIGSTATNGYVYLEKIIVSKGNPQARISYDVKTATGTRQTSKVVGEQFDLYAQSGELNEYKNNFIVERIDGEEGTVRFVNGLVLHEGDAVGAVNEDYLRRIQIRETIRTHLERERQLFGQKIKVLSLFFIDHVDSYRLYEGSETKGKFAKMFEEEYVNVLAELKPTFTDEAYLRYLSDPRNAADKVHQGYFSMDKRGKMVESKNKEGENEERAFDLIMKDKERLLSLKEPVRFIFSHSALKEGWDNPNVFQICTLKNSDNETKKRQEVGRGMRLCVNQNGERQDADVLGDHVFDTNILTVIASESYDDFAKKLQTEMAEACADRPIIITPNLFEGKAYTKADGTNGRFDLAQARAIYNALIRQDYVDDEGTLTAEYHEAKRNGTLDFGKVNDLKDGIIAALDTVFNPSSVKPEDARKPKTANFQQENFDKKEFQNLWKRINQRTYYQVNFDTSDLVKKSIKALDDNLKVTEIRIVVEGGSLDNVRDKESLEAGVAMTQGNTRTIQVTEAIGKGVTYDLIGKLVTATGLTRKTIVEILKGIKPATFHLFKLNPEEFIIKAGLIINDCKALAVIQCIKYEKLNDKFSTDIFTENMLRGKLGINAIESTKSLYDLVVLDSMGTEKNFAESLEHEDDVVVYTKLPNGFYINTPMGKYNPDWAVAFREGSVKHVYFVAESKGNDLQGSQLRGSEESKIECARRHFKAISDNGYIYDVAKDYKSLYDIVTK</sequence>
<dbReference type="InterPro" id="IPR027417">
    <property type="entry name" value="P-loop_NTPase"/>
</dbReference>
<keyword evidence="2" id="KW-0540">Nuclease</keyword>
<dbReference type="Proteomes" id="UP000216189">
    <property type="component" value="Unassembled WGS sequence"/>
</dbReference>
<dbReference type="GO" id="GO:0004519">
    <property type="term" value="F:endonuclease activity"/>
    <property type="evidence" value="ECO:0007669"/>
    <property type="project" value="UniProtKB-KW"/>
</dbReference>
<dbReference type="InterPro" id="IPR006935">
    <property type="entry name" value="Helicase/UvrB_N"/>
</dbReference>
<accession>A0ABX4EJY2</accession>
<reference evidence="2 3" key="1">
    <citation type="submission" date="2017-08" db="EMBL/GenBank/DDBJ databases">
        <title>Comparative genomics of non-oral Prevotella species.</title>
        <authorList>
            <person name="Accetto T."/>
            <person name="Nograsek B."/>
            <person name="Avgustin G."/>
        </authorList>
    </citation>
    <scope>NUCLEOTIDE SEQUENCE [LARGE SCALE GENOMIC DNA]</scope>
    <source>
        <strain evidence="2 3">TC1-1</strain>
    </source>
</reference>
<keyword evidence="2" id="KW-0378">Hydrolase</keyword>
<dbReference type="SUPFAM" id="SSF52540">
    <property type="entry name" value="P-loop containing nucleoside triphosphate hydrolases"/>
    <property type="match status" value="2"/>
</dbReference>
<dbReference type="InterPro" id="IPR045572">
    <property type="entry name" value="RE_endonuc_C"/>
</dbReference>
<gene>
    <name evidence="2" type="ORF">CIK91_04245</name>
</gene>
<dbReference type="RefSeq" id="WP_094448220.1">
    <property type="nucleotide sequence ID" value="NZ_CP091802.1"/>
</dbReference>
<organism evidence="2 3">
    <name type="scientific">Segatella bryantii</name>
    <name type="common">Prevotella bryantii</name>
    <dbReference type="NCBI Taxonomy" id="77095"/>
    <lineage>
        <taxon>Bacteria</taxon>
        <taxon>Pseudomonadati</taxon>
        <taxon>Bacteroidota</taxon>
        <taxon>Bacteroidia</taxon>
        <taxon>Bacteroidales</taxon>
        <taxon>Prevotellaceae</taxon>
        <taxon>Segatella</taxon>
    </lineage>
</organism>
<evidence type="ECO:0000313" key="3">
    <source>
        <dbReference type="Proteomes" id="UP000216189"/>
    </source>
</evidence>